<reference evidence="2 3" key="1">
    <citation type="submission" date="2016-10" db="EMBL/GenBank/DDBJ databases">
        <title>Paenibacillus species isolates.</title>
        <authorList>
            <person name="Beno S.M."/>
        </authorList>
    </citation>
    <scope>NUCLEOTIDE SEQUENCE [LARGE SCALE GENOMIC DNA]</scope>
    <source>
        <strain evidence="2 3">FSL H7-0604</strain>
    </source>
</reference>
<dbReference type="InterPro" id="IPR009636">
    <property type="entry name" value="SCAF"/>
</dbReference>
<evidence type="ECO:0000313" key="3">
    <source>
        <dbReference type="Proteomes" id="UP000187465"/>
    </source>
</evidence>
<accession>A0A1R0X2U1</accession>
<feature type="region of interest" description="Disordered" evidence="1">
    <location>
        <begin position="180"/>
        <end position="200"/>
    </location>
</feature>
<dbReference type="Proteomes" id="UP000187465">
    <property type="component" value="Unassembled WGS sequence"/>
</dbReference>
<feature type="region of interest" description="Disordered" evidence="1">
    <location>
        <begin position="97"/>
        <end position="117"/>
    </location>
</feature>
<dbReference type="EMBL" id="MKQP01000036">
    <property type="protein sequence ID" value="OMD27492.1"/>
    <property type="molecule type" value="Genomic_DNA"/>
</dbReference>
<evidence type="ECO:0008006" key="4">
    <source>
        <dbReference type="Google" id="ProtNLM"/>
    </source>
</evidence>
<dbReference type="Pfam" id="PF06810">
    <property type="entry name" value="Phage_scaffold"/>
    <property type="match status" value="1"/>
</dbReference>
<organism evidence="2 3">
    <name type="scientific">Paenibacillus odorifer</name>
    <dbReference type="NCBI Taxonomy" id="189426"/>
    <lineage>
        <taxon>Bacteria</taxon>
        <taxon>Bacillati</taxon>
        <taxon>Bacillota</taxon>
        <taxon>Bacilli</taxon>
        <taxon>Bacillales</taxon>
        <taxon>Paenibacillaceae</taxon>
        <taxon>Paenibacillus</taxon>
    </lineage>
</organism>
<feature type="compositionally biased region" description="Basic and acidic residues" evidence="1">
    <location>
        <begin position="191"/>
        <end position="200"/>
    </location>
</feature>
<feature type="compositionally biased region" description="Basic and acidic residues" evidence="1">
    <location>
        <begin position="97"/>
        <end position="112"/>
    </location>
</feature>
<dbReference type="RefSeq" id="WP_076179447.1">
    <property type="nucleotide sequence ID" value="NZ_MKQP01000036.1"/>
</dbReference>
<gene>
    <name evidence="2" type="ORF">BJP51_25185</name>
</gene>
<sequence>MENEFKRSKVSRYPMNLQLFAEGDADPDPNPTPDPTPDKTFTQADLDRIVADRLARDRKGREDYDDIKTKLTALEQAEADRAKAEMTAAERLEAEKAEALKKAQEAEDRSTARETAANQRIINAEFKSLAREANVPADRLSAALKLADLSAVTVDDEGNAVGVKEAVEALVSAHGYLVEKTQPKPLGGRSGGEDVPDKTKEQLLKEAADKARKTGRIEDRMAYSALKDELNK</sequence>
<evidence type="ECO:0000313" key="2">
    <source>
        <dbReference type="EMBL" id="OMD27492.1"/>
    </source>
</evidence>
<protein>
    <recommendedName>
        <fullName evidence="4">Scaffolding protein</fullName>
    </recommendedName>
</protein>
<evidence type="ECO:0000256" key="1">
    <source>
        <dbReference type="SAM" id="MobiDB-lite"/>
    </source>
</evidence>
<feature type="region of interest" description="Disordered" evidence="1">
    <location>
        <begin position="1"/>
        <end position="47"/>
    </location>
</feature>
<name>A0A1R0X2U1_9BACL</name>
<proteinExistence type="predicted"/>
<comment type="caution">
    <text evidence="2">The sequence shown here is derived from an EMBL/GenBank/DDBJ whole genome shotgun (WGS) entry which is preliminary data.</text>
</comment>
<dbReference type="AlphaFoldDB" id="A0A1R0X2U1"/>